<dbReference type="GO" id="GO:0004252">
    <property type="term" value="F:serine-type endopeptidase activity"/>
    <property type="evidence" value="ECO:0007669"/>
    <property type="project" value="InterPro"/>
</dbReference>
<evidence type="ECO:0000256" key="2">
    <source>
        <dbReference type="ARBA" id="ARBA00022670"/>
    </source>
</evidence>
<organism evidence="7 8">
    <name type="scientific">Pararge aegeria aegeria</name>
    <dbReference type="NCBI Taxonomy" id="348720"/>
    <lineage>
        <taxon>Eukaryota</taxon>
        <taxon>Metazoa</taxon>
        <taxon>Ecdysozoa</taxon>
        <taxon>Arthropoda</taxon>
        <taxon>Hexapoda</taxon>
        <taxon>Insecta</taxon>
        <taxon>Pterygota</taxon>
        <taxon>Neoptera</taxon>
        <taxon>Endopterygota</taxon>
        <taxon>Lepidoptera</taxon>
        <taxon>Glossata</taxon>
        <taxon>Ditrysia</taxon>
        <taxon>Papilionoidea</taxon>
        <taxon>Nymphalidae</taxon>
        <taxon>Satyrinae</taxon>
        <taxon>Satyrini</taxon>
        <taxon>Parargina</taxon>
        <taxon>Pararge</taxon>
    </lineage>
</organism>
<dbReference type="SMART" id="SM00020">
    <property type="entry name" value="Tryp_SPc"/>
    <property type="match status" value="1"/>
</dbReference>
<dbReference type="Proteomes" id="UP000838756">
    <property type="component" value="Unassembled WGS sequence"/>
</dbReference>
<dbReference type="AlphaFoldDB" id="A0A8S4R614"/>
<protein>
    <submittedName>
        <fullName evidence="7">Jg12007 protein</fullName>
    </submittedName>
</protein>
<evidence type="ECO:0000256" key="3">
    <source>
        <dbReference type="ARBA" id="ARBA00022801"/>
    </source>
</evidence>
<dbReference type="InterPro" id="IPR001314">
    <property type="entry name" value="Peptidase_S1A"/>
</dbReference>
<dbReference type="PANTHER" id="PTHR24276">
    <property type="entry name" value="POLYSERASE-RELATED"/>
    <property type="match status" value="1"/>
</dbReference>
<dbReference type="OrthoDB" id="6380398at2759"/>
<sequence>MVSAVLSVITKLVESSMICGIIANINAQSRIAGGELADITKYPFAVALLSNIESPSFLLGCGGTILTNTAILTAASCFFANEQITQPSSWRARVGSSSLMNGGTLYIISRITTHPLFSMNTLEHNVAVIRTVVAMSFSTAVQPAYIAGGAYRLQRNDEVVAIGWGATSVTGSASPDLRRVQIWVNDQQTCVERYYVLNFNVTDSMLCAGWLDVGIRGQCLGDNGGPLLHNGVVVGVYSWSQGCGDIVFPNINTRVSHYSRWIEAIATA</sequence>
<evidence type="ECO:0000313" key="8">
    <source>
        <dbReference type="Proteomes" id="UP000838756"/>
    </source>
</evidence>
<dbReference type="Gene3D" id="2.40.10.10">
    <property type="entry name" value="Trypsin-like serine proteases"/>
    <property type="match status" value="1"/>
</dbReference>
<gene>
    <name evidence="7" type="primary">jg12007</name>
    <name evidence="7" type="ORF">PAEG_LOCUS9889</name>
</gene>
<dbReference type="EMBL" id="CAKXAJ010024825">
    <property type="protein sequence ID" value="CAH2230704.1"/>
    <property type="molecule type" value="Genomic_DNA"/>
</dbReference>
<keyword evidence="8" id="KW-1185">Reference proteome</keyword>
<dbReference type="PROSITE" id="PS50240">
    <property type="entry name" value="TRYPSIN_DOM"/>
    <property type="match status" value="1"/>
</dbReference>
<dbReference type="Pfam" id="PF00089">
    <property type="entry name" value="Trypsin"/>
    <property type="match status" value="1"/>
</dbReference>
<evidence type="ECO:0000256" key="5">
    <source>
        <dbReference type="ARBA" id="ARBA00023157"/>
    </source>
</evidence>
<keyword evidence="5" id="KW-1015">Disulfide bond</keyword>
<keyword evidence="3" id="KW-0378">Hydrolase</keyword>
<dbReference type="CDD" id="cd00190">
    <property type="entry name" value="Tryp_SPc"/>
    <property type="match status" value="1"/>
</dbReference>
<dbReference type="GO" id="GO:0006508">
    <property type="term" value="P:proteolysis"/>
    <property type="evidence" value="ECO:0007669"/>
    <property type="project" value="UniProtKB-KW"/>
</dbReference>
<dbReference type="InterPro" id="IPR009003">
    <property type="entry name" value="Peptidase_S1_PA"/>
</dbReference>
<dbReference type="PRINTS" id="PR00722">
    <property type="entry name" value="CHYMOTRYPSIN"/>
</dbReference>
<evidence type="ECO:0000256" key="4">
    <source>
        <dbReference type="ARBA" id="ARBA00022825"/>
    </source>
</evidence>
<evidence type="ECO:0000259" key="6">
    <source>
        <dbReference type="PROSITE" id="PS50240"/>
    </source>
</evidence>
<evidence type="ECO:0000256" key="1">
    <source>
        <dbReference type="ARBA" id="ARBA00007664"/>
    </source>
</evidence>
<comment type="similarity">
    <text evidence="1">Belongs to the peptidase S1 family.</text>
</comment>
<evidence type="ECO:0000313" key="7">
    <source>
        <dbReference type="EMBL" id="CAH2230704.1"/>
    </source>
</evidence>
<dbReference type="InterPro" id="IPR001254">
    <property type="entry name" value="Trypsin_dom"/>
</dbReference>
<dbReference type="SUPFAM" id="SSF50494">
    <property type="entry name" value="Trypsin-like serine proteases"/>
    <property type="match status" value="1"/>
</dbReference>
<keyword evidence="4" id="KW-0720">Serine protease</keyword>
<dbReference type="PANTHER" id="PTHR24276:SF91">
    <property type="entry name" value="AT26814P-RELATED"/>
    <property type="match status" value="1"/>
</dbReference>
<proteinExistence type="inferred from homology"/>
<keyword evidence="2" id="KW-0645">Protease</keyword>
<dbReference type="InterPro" id="IPR050430">
    <property type="entry name" value="Peptidase_S1"/>
</dbReference>
<dbReference type="InterPro" id="IPR043504">
    <property type="entry name" value="Peptidase_S1_PA_chymotrypsin"/>
</dbReference>
<name>A0A8S4R614_9NEOP</name>
<accession>A0A8S4R614</accession>
<reference evidence="7" key="1">
    <citation type="submission" date="2022-03" db="EMBL/GenBank/DDBJ databases">
        <authorList>
            <person name="Lindestad O."/>
        </authorList>
    </citation>
    <scope>NUCLEOTIDE SEQUENCE</scope>
</reference>
<feature type="domain" description="Peptidase S1" evidence="6">
    <location>
        <begin position="31"/>
        <end position="267"/>
    </location>
</feature>
<comment type="caution">
    <text evidence="7">The sequence shown here is derived from an EMBL/GenBank/DDBJ whole genome shotgun (WGS) entry which is preliminary data.</text>
</comment>